<organism evidence="10 11">
    <name type="scientific">Coturnix japonica</name>
    <name type="common">Japanese quail</name>
    <name type="synonym">Coturnix coturnix japonica</name>
    <dbReference type="NCBI Taxonomy" id="93934"/>
    <lineage>
        <taxon>Eukaryota</taxon>
        <taxon>Metazoa</taxon>
        <taxon>Chordata</taxon>
        <taxon>Craniata</taxon>
        <taxon>Vertebrata</taxon>
        <taxon>Euteleostomi</taxon>
        <taxon>Archelosauria</taxon>
        <taxon>Archosauria</taxon>
        <taxon>Dinosauria</taxon>
        <taxon>Saurischia</taxon>
        <taxon>Theropoda</taxon>
        <taxon>Coelurosauria</taxon>
        <taxon>Aves</taxon>
        <taxon>Neognathae</taxon>
        <taxon>Galloanserae</taxon>
        <taxon>Galliformes</taxon>
        <taxon>Phasianidae</taxon>
        <taxon>Perdicinae</taxon>
        <taxon>Coturnix</taxon>
    </lineage>
</organism>
<accession>A0A8C2TBL8</accession>
<dbReference type="GO" id="GO:0022832">
    <property type="term" value="F:voltage-gated channel activity"/>
    <property type="evidence" value="ECO:0007669"/>
    <property type="project" value="Ensembl"/>
</dbReference>
<protein>
    <submittedName>
        <fullName evidence="10">Calcium homeostasis modulator family member 6</fullName>
    </submittedName>
</protein>
<feature type="transmembrane region" description="Helical" evidence="9">
    <location>
        <begin position="188"/>
        <end position="210"/>
    </location>
</feature>
<evidence type="ECO:0000256" key="2">
    <source>
        <dbReference type="ARBA" id="ARBA00008497"/>
    </source>
</evidence>
<evidence type="ECO:0000256" key="8">
    <source>
        <dbReference type="ARBA" id="ARBA00023303"/>
    </source>
</evidence>
<keyword evidence="8" id="KW-0407">Ion channel</keyword>
<name>A0A8C2TBL8_COTJA</name>
<dbReference type="Pfam" id="PF14798">
    <property type="entry name" value="Ca_hom_mod"/>
    <property type="match status" value="1"/>
</dbReference>
<evidence type="ECO:0000313" key="10">
    <source>
        <dbReference type="Ensembl" id="ENSCJPP00005010622.1"/>
    </source>
</evidence>
<keyword evidence="11" id="KW-1185">Reference proteome</keyword>
<dbReference type="Ensembl" id="ENSCJPT00005015673.1">
    <property type="protein sequence ID" value="ENSCJPP00005010622.1"/>
    <property type="gene ID" value="ENSCJPG00005009214.1"/>
</dbReference>
<reference evidence="10" key="1">
    <citation type="submission" date="2015-11" db="EMBL/GenBank/DDBJ databases">
        <authorList>
            <consortium name="International Coturnix japonica Genome Analysis Consortium"/>
            <person name="Warren W."/>
            <person name="Burt D.W."/>
            <person name="Antin P.B."/>
            <person name="Lanford R."/>
            <person name="Gros J."/>
            <person name="Wilson R.K."/>
        </authorList>
    </citation>
    <scope>NUCLEOTIDE SEQUENCE [LARGE SCALE GENOMIC DNA]</scope>
</reference>
<evidence type="ECO:0000256" key="3">
    <source>
        <dbReference type="ARBA" id="ARBA00022448"/>
    </source>
</evidence>
<feature type="transmembrane region" description="Helical" evidence="9">
    <location>
        <begin position="97"/>
        <end position="118"/>
    </location>
</feature>
<dbReference type="GO" id="GO:0002727">
    <property type="term" value="P:regulation of natural killer cell cytokine production"/>
    <property type="evidence" value="ECO:0007669"/>
    <property type="project" value="Ensembl"/>
</dbReference>
<dbReference type="PANTHER" id="PTHR32261">
    <property type="entry name" value="CALCIUM HOMEOSTASIS MODULATOR PROTEIN"/>
    <property type="match status" value="1"/>
</dbReference>
<dbReference type="GO" id="GO:0005261">
    <property type="term" value="F:monoatomic cation channel activity"/>
    <property type="evidence" value="ECO:0007669"/>
    <property type="project" value="TreeGrafter"/>
</dbReference>
<dbReference type="PANTHER" id="PTHR32261:SF4">
    <property type="entry name" value="CALCIUM HOMEOSTASIS MODULATOR PROTEIN 6"/>
    <property type="match status" value="1"/>
</dbReference>
<evidence type="ECO:0000313" key="11">
    <source>
        <dbReference type="Proteomes" id="UP000694412"/>
    </source>
</evidence>
<evidence type="ECO:0000256" key="6">
    <source>
        <dbReference type="ARBA" id="ARBA00023065"/>
    </source>
</evidence>
<evidence type="ECO:0000256" key="4">
    <source>
        <dbReference type="ARBA" id="ARBA00022692"/>
    </source>
</evidence>
<dbReference type="GO" id="GO:0001772">
    <property type="term" value="C:immunological synapse"/>
    <property type="evidence" value="ECO:0007669"/>
    <property type="project" value="Ensembl"/>
</dbReference>
<feature type="transmembrane region" description="Helical" evidence="9">
    <location>
        <begin position="48"/>
        <end position="77"/>
    </location>
</feature>
<evidence type="ECO:0000256" key="9">
    <source>
        <dbReference type="SAM" id="Phobius"/>
    </source>
</evidence>
<reference evidence="10" key="2">
    <citation type="submission" date="2025-08" db="UniProtKB">
        <authorList>
            <consortium name="Ensembl"/>
        </authorList>
    </citation>
    <scope>IDENTIFICATION</scope>
</reference>
<dbReference type="Proteomes" id="UP000694412">
    <property type="component" value="Chromosome 3"/>
</dbReference>
<comment type="similarity">
    <text evidence="2">Belongs to the CALHM family.</text>
</comment>
<gene>
    <name evidence="10" type="primary">CALHM6</name>
</gene>
<comment type="subcellular location">
    <subcellularLocation>
        <location evidence="1">Membrane</location>
        <topology evidence="1">Multi-pass membrane protein</topology>
    </subcellularLocation>
</comment>
<keyword evidence="4 9" id="KW-0812">Transmembrane</keyword>
<dbReference type="InterPro" id="IPR029569">
    <property type="entry name" value="CALHM"/>
</dbReference>
<proteinExistence type="inferred from homology"/>
<keyword evidence="3" id="KW-0813">Transport</keyword>
<dbReference type="AlphaFoldDB" id="A0A8C2TBL8"/>
<keyword evidence="6" id="KW-0406">Ion transport</keyword>
<reference evidence="10" key="3">
    <citation type="submission" date="2025-09" db="UniProtKB">
        <authorList>
            <consortium name="Ensembl"/>
        </authorList>
    </citation>
    <scope>IDENTIFICATION</scope>
</reference>
<evidence type="ECO:0000256" key="5">
    <source>
        <dbReference type="ARBA" id="ARBA00022989"/>
    </source>
</evidence>
<keyword evidence="5 9" id="KW-1133">Transmembrane helix</keyword>
<sequence>MEKLRKIMDSFISNKKTLGYSIVSLLTIASEQIFSSVAFKCPCNSLNTLYGCVFLLVPALLLFLLGYFVNARIWLLFTGIRVREKKHCCGFWEKGCFYLKVLAPVTAGTVVAPLTWIAVALLSASFYECAASGNRFIRNKVCTNQTTFKECQKLLEKIPCDESAVEPFLSENSTYIAKFVSFRAQSQIIGWLLVATIIIVALISTCISRCHSPVSYLQMKFWKIYMEKEREHFKTKAEEHAGQLARRNINCFFEATNPPPFQTPHSEDWQKTSFPYTFNKNDQYYSMIHKYIDTNRGSTSGEGGQVFSVFGFVDEAHASDQGV</sequence>
<evidence type="ECO:0000256" key="7">
    <source>
        <dbReference type="ARBA" id="ARBA00023136"/>
    </source>
</evidence>
<dbReference type="GO" id="GO:1904669">
    <property type="term" value="P:ATP export"/>
    <property type="evidence" value="ECO:0007669"/>
    <property type="project" value="Ensembl"/>
</dbReference>
<evidence type="ECO:0000256" key="1">
    <source>
        <dbReference type="ARBA" id="ARBA00004141"/>
    </source>
</evidence>
<dbReference type="GeneTree" id="ENSGT01030000234610"/>
<keyword evidence="7 9" id="KW-0472">Membrane</keyword>